<organism evidence="1 2">
    <name type="scientific">Pseudoloma neurophilia</name>
    <dbReference type="NCBI Taxonomy" id="146866"/>
    <lineage>
        <taxon>Eukaryota</taxon>
        <taxon>Fungi</taxon>
        <taxon>Fungi incertae sedis</taxon>
        <taxon>Microsporidia</taxon>
        <taxon>Pseudoloma</taxon>
    </lineage>
</organism>
<evidence type="ECO:0000313" key="1">
    <source>
        <dbReference type="EMBL" id="KRH94310.1"/>
    </source>
</evidence>
<keyword evidence="2" id="KW-1185">Reference proteome</keyword>
<reference evidence="1 2" key="1">
    <citation type="submission" date="2015-07" db="EMBL/GenBank/DDBJ databases">
        <title>The genome of Pseudoloma neurophilia, a relevant intracellular parasite of the zebrafish.</title>
        <authorList>
            <person name="Ndikumana S."/>
            <person name="Pelin A."/>
            <person name="Sanders J."/>
            <person name="Corradi N."/>
        </authorList>
    </citation>
    <scope>NUCLEOTIDE SEQUENCE [LARGE SCALE GENOMIC DNA]</scope>
    <source>
        <strain evidence="1 2">MK1</strain>
    </source>
</reference>
<gene>
    <name evidence="1" type="ORF">M153_3020007086</name>
</gene>
<evidence type="ECO:0000313" key="2">
    <source>
        <dbReference type="Proteomes" id="UP000051530"/>
    </source>
</evidence>
<sequence length="49" mass="5597">MQEQQPINNKFNYDSKICKMLIFLKGNESICLGGSGLPELVFFLFDVII</sequence>
<dbReference type="VEuPathDB" id="MicrosporidiaDB:M153_3020007086"/>
<protein>
    <submittedName>
        <fullName evidence="1">Uncharacterized protein</fullName>
    </submittedName>
</protein>
<dbReference type="Proteomes" id="UP000051530">
    <property type="component" value="Unassembled WGS sequence"/>
</dbReference>
<accession>A0A0R0LY99</accession>
<dbReference type="AlphaFoldDB" id="A0A0R0LY99"/>
<dbReference type="EMBL" id="LGUB01000097">
    <property type="protein sequence ID" value="KRH94310.1"/>
    <property type="molecule type" value="Genomic_DNA"/>
</dbReference>
<proteinExistence type="predicted"/>
<comment type="caution">
    <text evidence="1">The sequence shown here is derived from an EMBL/GenBank/DDBJ whole genome shotgun (WGS) entry which is preliminary data.</text>
</comment>
<name>A0A0R0LY99_9MICR</name>